<evidence type="ECO:0000313" key="2">
    <source>
        <dbReference type="Proteomes" id="UP000001363"/>
    </source>
</evidence>
<gene>
    <name evidence="1" type="ordered locus">BCAH820_0847</name>
</gene>
<accession>B7JRE9</accession>
<dbReference type="KEGG" id="bcu:BCAH820_0847"/>
<evidence type="ECO:0000313" key="1">
    <source>
        <dbReference type="EMBL" id="ACK89010.1"/>
    </source>
</evidence>
<dbReference type="EMBL" id="CP001283">
    <property type="protein sequence ID" value="ACK89010.1"/>
    <property type="molecule type" value="Genomic_DNA"/>
</dbReference>
<dbReference type="HOGENOM" id="CLU_2598615_0_0_9"/>
<sequence>MEYMLKGTNIQTKYSLNEQALLFIQEFEKSVESGNVYTVQELVDIFEISSFNKNQFDTYKKPKNSSIWWALTRSGNWLMVKKGTYKKK</sequence>
<dbReference type="Proteomes" id="UP000001363">
    <property type="component" value="Chromosome"/>
</dbReference>
<proteinExistence type="predicted"/>
<name>B7JRE9_BACC0</name>
<reference evidence="1 2" key="1">
    <citation type="submission" date="2008-10" db="EMBL/GenBank/DDBJ databases">
        <title>Genome sequence of Bacillus cereus AH820.</title>
        <authorList>
            <person name="Dodson R.J."/>
            <person name="Durkin A.S."/>
            <person name="Rosovitz M.J."/>
            <person name="Rasko D.A."/>
            <person name="Hoffmaster A."/>
            <person name="Ravel J."/>
            <person name="Sutton G."/>
        </authorList>
    </citation>
    <scope>NUCLEOTIDE SEQUENCE [LARGE SCALE GENOMIC DNA]</scope>
    <source>
        <strain evidence="1 2">AH820</strain>
    </source>
</reference>
<protein>
    <submittedName>
        <fullName evidence="1">Uncharacterized protein</fullName>
    </submittedName>
</protein>
<organism evidence="1 2">
    <name type="scientific">Bacillus cereus (strain AH820)</name>
    <dbReference type="NCBI Taxonomy" id="405535"/>
    <lineage>
        <taxon>Bacteria</taxon>
        <taxon>Bacillati</taxon>
        <taxon>Bacillota</taxon>
        <taxon>Bacilli</taxon>
        <taxon>Bacillales</taxon>
        <taxon>Bacillaceae</taxon>
        <taxon>Bacillus</taxon>
        <taxon>Bacillus cereus group</taxon>
    </lineage>
</organism>
<dbReference type="AlphaFoldDB" id="B7JRE9"/>